<evidence type="ECO:0000313" key="8">
    <source>
        <dbReference type="EMBL" id="EGR30334.1"/>
    </source>
</evidence>
<keyword evidence="4 6" id="KW-1133">Transmembrane helix</keyword>
<dbReference type="EMBL" id="GL984011">
    <property type="protein sequence ID" value="EGR30334.1"/>
    <property type="molecule type" value="Genomic_DNA"/>
</dbReference>
<dbReference type="PANTHER" id="PTHR12822">
    <property type="entry name" value="PROTEIN YIPF"/>
    <property type="match status" value="1"/>
</dbReference>
<evidence type="ECO:0000256" key="2">
    <source>
        <dbReference type="ARBA" id="ARBA00010596"/>
    </source>
</evidence>
<keyword evidence="8" id="KW-0560">Oxidoreductase</keyword>
<feature type="transmembrane region" description="Helical" evidence="6">
    <location>
        <begin position="104"/>
        <end position="126"/>
    </location>
</feature>
<evidence type="ECO:0000256" key="4">
    <source>
        <dbReference type="ARBA" id="ARBA00022989"/>
    </source>
</evidence>
<comment type="caution">
    <text evidence="6">Lacks conserved residue(s) required for the propagation of feature annotation.</text>
</comment>
<keyword evidence="5 6" id="KW-0472">Membrane</keyword>
<dbReference type="InterPro" id="IPR006977">
    <property type="entry name" value="Yip1_dom"/>
</dbReference>
<dbReference type="OrthoDB" id="10256463at2759"/>
<feature type="transmembrane region" description="Helical" evidence="6">
    <location>
        <begin position="146"/>
        <end position="168"/>
    </location>
</feature>
<dbReference type="Proteomes" id="UP000008983">
    <property type="component" value="Unassembled WGS sequence"/>
</dbReference>
<evidence type="ECO:0000256" key="1">
    <source>
        <dbReference type="ARBA" id="ARBA00004141"/>
    </source>
</evidence>
<dbReference type="GO" id="GO:0000139">
    <property type="term" value="C:Golgi membrane"/>
    <property type="evidence" value="ECO:0007669"/>
    <property type="project" value="UniProtKB-SubCell"/>
</dbReference>
<gene>
    <name evidence="8" type="ORF">IMG5_134660</name>
</gene>
<proteinExistence type="inferred from homology"/>
<dbReference type="PANTHER" id="PTHR12822:SF2">
    <property type="entry name" value="PROTEIN YIPF"/>
    <property type="match status" value="1"/>
</dbReference>
<dbReference type="InParanoid" id="G0QWS1"/>
<evidence type="ECO:0000256" key="3">
    <source>
        <dbReference type="ARBA" id="ARBA00022692"/>
    </source>
</evidence>
<evidence type="ECO:0000313" key="9">
    <source>
        <dbReference type="Proteomes" id="UP000008983"/>
    </source>
</evidence>
<feature type="transmembrane region" description="Helical" evidence="6">
    <location>
        <begin position="174"/>
        <end position="195"/>
    </location>
</feature>
<comment type="subcellular location">
    <subcellularLocation>
        <location evidence="6">Golgi apparatus membrane</location>
        <topology evidence="6">Multi-pass membrane protein</topology>
    </subcellularLocation>
    <subcellularLocation>
        <location evidence="1">Membrane</location>
        <topology evidence="1">Multi-pass membrane protein</topology>
    </subcellularLocation>
</comment>
<protein>
    <recommendedName>
        <fullName evidence="6">Protein YIPF</fullName>
    </recommendedName>
</protein>
<dbReference type="eggNOG" id="KOG3114">
    <property type="taxonomic scope" value="Eukaryota"/>
</dbReference>
<dbReference type="GeneID" id="14906445"/>
<dbReference type="OMA" id="TICIFGY"/>
<dbReference type="RefSeq" id="XP_004031921.1">
    <property type="nucleotide sequence ID" value="XM_004031873.1"/>
</dbReference>
<evidence type="ECO:0000256" key="6">
    <source>
        <dbReference type="RuleBase" id="RU361264"/>
    </source>
</evidence>
<feature type="domain" description="Yip1" evidence="7">
    <location>
        <begin position="93"/>
        <end position="207"/>
    </location>
</feature>
<dbReference type="AlphaFoldDB" id="G0QWS1"/>
<dbReference type="Pfam" id="PF04893">
    <property type="entry name" value="Yip1"/>
    <property type="match status" value="1"/>
</dbReference>
<dbReference type="STRING" id="857967.G0QWS1"/>
<dbReference type="GO" id="GO:0031267">
    <property type="term" value="F:small GTPase binding"/>
    <property type="evidence" value="ECO:0007669"/>
    <property type="project" value="InterPro"/>
</dbReference>
<feature type="non-terminal residue" evidence="8">
    <location>
        <position position="1"/>
    </location>
</feature>
<evidence type="ECO:0000256" key="5">
    <source>
        <dbReference type="ARBA" id="ARBA00023136"/>
    </source>
</evidence>
<organism evidence="8 9">
    <name type="scientific">Ichthyophthirius multifiliis</name>
    <name type="common">White spot disease agent</name>
    <name type="synonym">Ich</name>
    <dbReference type="NCBI Taxonomy" id="5932"/>
    <lineage>
        <taxon>Eukaryota</taxon>
        <taxon>Sar</taxon>
        <taxon>Alveolata</taxon>
        <taxon>Ciliophora</taxon>
        <taxon>Intramacronucleata</taxon>
        <taxon>Oligohymenophorea</taxon>
        <taxon>Hymenostomatida</taxon>
        <taxon>Ophryoglenina</taxon>
        <taxon>Ichthyophthirius</taxon>
    </lineage>
</organism>
<sequence>DLGINLQQKLQSQIAQIAMNRILNQQNEQQQQQQSYIYDNQYQQQENEGFCESLFKRFCFFFDIKSYKPYFEEVTTSAVIKRLAYSLNPLKSDFFKVSENKPDFYGPIWISFTLIFTFTAIGNLSLYLQSADKSKFEYQFSFIPKAFVLVCGYAIIIPIFVAFLMQLFGSLKIYYSKISCIYGYSLFVFIPISIICVIPNNYLQIILFSYGAINSTLFLINNF</sequence>
<dbReference type="InterPro" id="IPR039765">
    <property type="entry name" value="Yip5/YIPF1/YIPF2"/>
</dbReference>
<accession>G0QWS1</accession>
<comment type="similarity">
    <text evidence="2 6">Belongs to the YIP1 family.</text>
</comment>
<name>G0QWS1_ICHMU</name>
<dbReference type="GO" id="GO:0016491">
    <property type="term" value="F:oxidoreductase activity"/>
    <property type="evidence" value="ECO:0007669"/>
    <property type="project" value="UniProtKB-KW"/>
</dbReference>
<feature type="non-terminal residue" evidence="8">
    <location>
        <position position="223"/>
    </location>
</feature>
<keyword evidence="9" id="KW-1185">Reference proteome</keyword>
<keyword evidence="3 6" id="KW-0812">Transmembrane</keyword>
<dbReference type="GO" id="GO:0016192">
    <property type="term" value="P:vesicle-mediated transport"/>
    <property type="evidence" value="ECO:0007669"/>
    <property type="project" value="InterPro"/>
</dbReference>
<evidence type="ECO:0000259" key="7">
    <source>
        <dbReference type="Pfam" id="PF04893"/>
    </source>
</evidence>
<reference evidence="8 9" key="1">
    <citation type="submission" date="2011-07" db="EMBL/GenBank/DDBJ databases">
        <authorList>
            <person name="Coyne R."/>
            <person name="Brami D."/>
            <person name="Johnson J."/>
            <person name="Hostetler J."/>
            <person name="Hannick L."/>
            <person name="Clark T."/>
            <person name="Cassidy-Hanley D."/>
            <person name="Inman J."/>
        </authorList>
    </citation>
    <scope>NUCLEOTIDE SEQUENCE [LARGE SCALE GENOMIC DNA]</scope>
    <source>
        <strain evidence="8 9">G5</strain>
    </source>
</reference>